<dbReference type="InParanoid" id="A0A5J5F6R1"/>
<keyword evidence="2" id="KW-1185">Reference proteome</keyword>
<evidence type="ECO:0000313" key="2">
    <source>
        <dbReference type="Proteomes" id="UP000326924"/>
    </source>
</evidence>
<name>A0A5J5F6R1_9PEZI</name>
<evidence type="ECO:0000313" key="1">
    <source>
        <dbReference type="EMBL" id="KAA8912564.1"/>
    </source>
</evidence>
<dbReference type="Proteomes" id="UP000326924">
    <property type="component" value="Unassembled WGS sequence"/>
</dbReference>
<comment type="caution">
    <text evidence="1">The sequence shown here is derived from an EMBL/GenBank/DDBJ whole genome shotgun (WGS) entry which is preliminary data.</text>
</comment>
<accession>A0A5J5F6R1</accession>
<reference evidence="1 2" key="1">
    <citation type="submission" date="2019-09" db="EMBL/GenBank/DDBJ databases">
        <title>Draft genome of the ectomycorrhizal ascomycete Sphaerosporella brunnea.</title>
        <authorList>
            <consortium name="DOE Joint Genome Institute"/>
            <person name="Benucci G.M."/>
            <person name="Marozzi G."/>
            <person name="Antonielli L."/>
            <person name="Sanchez S."/>
            <person name="Marco P."/>
            <person name="Wang X."/>
            <person name="Falini L.B."/>
            <person name="Barry K."/>
            <person name="Haridas S."/>
            <person name="Lipzen A."/>
            <person name="Labutti K."/>
            <person name="Grigoriev I.V."/>
            <person name="Murat C."/>
            <person name="Martin F."/>
            <person name="Albertini E."/>
            <person name="Donnini D."/>
            <person name="Bonito G."/>
        </authorList>
    </citation>
    <scope>NUCLEOTIDE SEQUENCE [LARGE SCALE GENOMIC DNA]</scope>
    <source>
        <strain evidence="1 2">Sb_GMNB300</strain>
    </source>
</reference>
<dbReference type="EMBL" id="VXIS01000022">
    <property type="protein sequence ID" value="KAA8912564.1"/>
    <property type="molecule type" value="Genomic_DNA"/>
</dbReference>
<gene>
    <name evidence="1" type="ORF">FN846DRAFT_994064</name>
</gene>
<organism evidence="1 2">
    <name type="scientific">Sphaerosporella brunnea</name>
    <dbReference type="NCBI Taxonomy" id="1250544"/>
    <lineage>
        <taxon>Eukaryota</taxon>
        <taxon>Fungi</taxon>
        <taxon>Dikarya</taxon>
        <taxon>Ascomycota</taxon>
        <taxon>Pezizomycotina</taxon>
        <taxon>Pezizomycetes</taxon>
        <taxon>Pezizales</taxon>
        <taxon>Pyronemataceae</taxon>
        <taxon>Sphaerosporella</taxon>
    </lineage>
</organism>
<protein>
    <submittedName>
        <fullName evidence="1">Uncharacterized protein</fullName>
    </submittedName>
</protein>
<proteinExistence type="predicted"/>
<feature type="non-terminal residue" evidence="1">
    <location>
        <position position="1"/>
    </location>
</feature>
<sequence length="308" mass="33516">PTVPTSITALLSSFPFIFSSPPLPPNTISIILNPMAPSHRLTLTGVYQDAGVAQMDQYPLHKLLVKAMRQNGWHEMDSYFKPTLADNAPRKIMLRALANETRVYEHYPGLYMLNDGFMALYAFINKLLKAALQSKAKWLTSWPVAHAPAPLDENVAFVLPEAMRRAPDEAAALDNEDDDLADIHDAHDDNGLADILDVANQSVAAPIPVPPPRAPVAVTPQEVRAIIRQEILAAVNEASADGNPGTQILRQAVYRMKPATDILEQGAATRTEQEAERKFVQAAAGITGLQGDVDDGVRAPGECGERMD</sequence>
<dbReference type="AlphaFoldDB" id="A0A5J5F6R1"/>